<dbReference type="Proteomes" id="UP000014634">
    <property type="component" value="Unassembled WGS sequence"/>
</dbReference>
<accession>A0AA87NRJ7</accession>
<gene>
    <name evidence="3" type="ORF">HMPREF9195_00311</name>
</gene>
<dbReference type="GO" id="GO:0006355">
    <property type="term" value="P:regulation of DNA-templated transcription"/>
    <property type="evidence" value="ECO:0007669"/>
    <property type="project" value="InterPro"/>
</dbReference>
<protein>
    <recommendedName>
        <fullName evidence="2">HTH luxR-type domain-containing protein</fullName>
    </recommendedName>
</protein>
<keyword evidence="1" id="KW-0812">Transmembrane</keyword>
<proteinExistence type="predicted"/>
<evidence type="ECO:0000313" key="3">
    <source>
        <dbReference type="EMBL" id="EPF29608.1"/>
    </source>
</evidence>
<sequence length="247" mass="28177">MRTKQPIEEIRHFIYTQTLIKKSRLVAIIMLPVTTAVIVLQYISVLPSDRLIRLSNILCAVILGYIVIKPRFIILYTFPCLIAGLVNIYHGGNLLGLSLYLAGLLILLKTNFFKTYIWYKVSVLSGGFAAVLITQWFRHGRTAFMLSLLHIGLGLGVAGGLFILFADDLKHYYTRKTPIRVSSLRLTERQHQCLCLAAEGITFKQIGERLCISESVIKKEMTEIYKELNVANYHAFLIFMQQHELIK</sequence>
<evidence type="ECO:0000313" key="4">
    <source>
        <dbReference type="Proteomes" id="UP000014634"/>
    </source>
</evidence>
<dbReference type="AlphaFoldDB" id="A0AA87NRJ7"/>
<dbReference type="InterPro" id="IPR036388">
    <property type="entry name" value="WH-like_DNA-bd_sf"/>
</dbReference>
<evidence type="ECO:0000256" key="1">
    <source>
        <dbReference type="SAM" id="Phobius"/>
    </source>
</evidence>
<keyword evidence="1" id="KW-1133">Transmembrane helix</keyword>
<comment type="caution">
    <text evidence="3">The sequence shown here is derived from an EMBL/GenBank/DDBJ whole genome shotgun (WGS) entry which is preliminary data.</text>
</comment>
<dbReference type="Gene3D" id="1.10.10.10">
    <property type="entry name" value="Winged helix-like DNA-binding domain superfamily/Winged helix DNA-binding domain"/>
    <property type="match status" value="1"/>
</dbReference>
<dbReference type="CDD" id="cd06170">
    <property type="entry name" value="LuxR_C_like"/>
    <property type="match status" value="1"/>
</dbReference>
<feature type="transmembrane region" description="Helical" evidence="1">
    <location>
        <begin position="117"/>
        <end position="137"/>
    </location>
</feature>
<organism evidence="3 4">
    <name type="scientific">Treponema medium ATCC 700293</name>
    <dbReference type="NCBI Taxonomy" id="1125700"/>
    <lineage>
        <taxon>Bacteria</taxon>
        <taxon>Pseudomonadati</taxon>
        <taxon>Spirochaetota</taxon>
        <taxon>Spirochaetia</taxon>
        <taxon>Spirochaetales</taxon>
        <taxon>Treponemataceae</taxon>
        <taxon>Treponema</taxon>
    </lineage>
</organism>
<dbReference type="GO" id="GO:0003677">
    <property type="term" value="F:DNA binding"/>
    <property type="evidence" value="ECO:0007669"/>
    <property type="project" value="InterPro"/>
</dbReference>
<reference evidence="3 4" key="1">
    <citation type="submission" date="2013-04" db="EMBL/GenBank/DDBJ databases">
        <title>The Genome Sequence of Treponema medium ATCC 700293.</title>
        <authorList>
            <consortium name="The Broad Institute Genomics Platform"/>
            <person name="Earl A."/>
            <person name="Ward D."/>
            <person name="Feldgarden M."/>
            <person name="Gevers D."/>
            <person name="Leonetti C."/>
            <person name="Blanton J.M."/>
            <person name="Dewhirst F.E."/>
            <person name="Izard J."/>
            <person name="Walker B."/>
            <person name="Young S."/>
            <person name="Zeng Q."/>
            <person name="Gargeya S."/>
            <person name="Fitzgerald M."/>
            <person name="Haas B."/>
            <person name="Abouelleil A."/>
            <person name="Allen A.W."/>
            <person name="Alvarado L."/>
            <person name="Arachchi H.M."/>
            <person name="Berlin A.M."/>
            <person name="Chapman S.B."/>
            <person name="Gainer-Dewar J."/>
            <person name="Goldberg J."/>
            <person name="Griggs A."/>
            <person name="Gujja S."/>
            <person name="Hansen M."/>
            <person name="Howarth C."/>
            <person name="Imamovic A."/>
            <person name="Ireland A."/>
            <person name="Larimer J."/>
            <person name="McCowan C."/>
            <person name="Murphy C."/>
            <person name="Pearson M."/>
            <person name="Poon T.W."/>
            <person name="Priest M."/>
            <person name="Roberts A."/>
            <person name="Saif S."/>
            <person name="Shea T."/>
            <person name="Sisk P."/>
            <person name="Sykes S."/>
            <person name="Wortman J."/>
            <person name="Nusbaum C."/>
            <person name="Birren B."/>
        </authorList>
    </citation>
    <scope>NUCLEOTIDE SEQUENCE [LARGE SCALE GENOMIC DNA]</scope>
    <source>
        <strain evidence="3 4">ATCC 700293</strain>
    </source>
</reference>
<dbReference type="InterPro" id="IPR016032">
    <property type="entry name" value="Sig_transdc_resp-reg_C-effctor"/>
</dbReference>
<keyword evidence="1" id="KW-0472">Membrane</keyword>
<evidence type="ECO:0000259" key="2">
    <source>
        <dbReference type="PROSITE" id="PS50043"/>
    </source>
</evidence>
<dbReference type="PROSITE" id="PS50043">
    <property type="entry name" value="HTH_LUXR_2"/>
    <property type="match status" value="1"/>
</dbReference>
<feature type="transmembrane region" description="Helical" evidence="1">
    <location>
        <begin position="25"/>
        <end position="45"/>
    </location>
</feature>
<dbReference type="Pfam" id="PF00196">
    <property type="entry name" value="GerE"/>
    <property type="match status" value="1"/>
</dbReference>
<dbReference type="PRINTS" id="PR00038">
    <property type="entry name" value="HTHLUXR"/>
</dbReference>
<feature type="transmembrane region" description="Helical" evidence="1">
    <location>
        <begin position="95"/>
        <end position="112"/>
    </location>
</feature>
<feature type="transmembrane region" description="Helical" evidence="1">
    <location>
        <begin position="143"/>
        <end position="166"/>
    </location>
</feature>
<dbReference type="SMART" id="SM00421">
    <property type="entry name" value="HTH_LUXR"/>
    <property type="match status" value="1"/>
</dbReference>
<dbReference type="InterPro" id="IPR000792">
    <property type="entry name" value="Tscrpt_reg_LuxR_C"/>
</dbReference>
<dbReference type="EMBL" id="ATFE01000003">
    <property type="protein sequence ID" value="EPF29608.1"/>
    <property type="molecule type" value="Genomic_DNA"/>
</dbReference>
<feature type="domain" description="HTH luxR-type" evidence="2">
    <location>
        <begin position="179"/>
        <end position="244"/>
    </location>
</feature>
<name>A0AA87NRJ7_TREMD</name>
<dbReference type="RefSeq" id="WP_016522307.1">
    <property type="nucleotide sequence ID" value="NZ_KE332517.1"/>
</dbReference>
<feature type="transmembrane region" description="Helical" evidence="1">
    <location>
        <begin position="51"/>
        <end position="68"/>
    </location>
</feature>
<dbReference type="SUPFAM" id="SSF46894">
    <property type="entry name" value="C-terminal effector domain of the bipartite response regulators"/>
    <property type="match status" value="1"/>
</dbReference>